<dbReference type="Proteomes" id="UP000271162">
    <property type="component" value="Unassembled WGS sequence"/>
</dbReference>
<name>A0A0N4YLM2_NIPBR</name>
<keyword evidence="1" id="KW-0472">Membrane</keyword>
<dbReference type="OMA" id="PLNICAN"/>
<dbReference type="AlphaFoldDB" id="A0A0N4YLM2"/>
<evidence type="ECO:0000256" key="1">
    <source>
        <dbReference type="SAM" id="Phobius"/>
    </source>
</evidence>
<feature type="transmembrane region" description="Helical" evidence="1">
    <location>
        <begin position="12"/>
        <end position="33"/>
    </location>
</feature>
<feature type="transmembrane region" description="Helical" evidence="1">
    <location>
        <begin position="39"/>
        <end position="60"/>
    </location>
</feature>
<reference evidence="4" key="1">
    <citation type="submission" date="2017-02" db="UniProtKB">
        <authorList>
            <consortium name="WormBaseParasite"/>
        </authorList>
    </citation>
    <scope>IDENTIFICATION</scope>
</reference>
<evidence type="ECO:0000313" key="4">
    <source>
        <dbReference type="WBParaSite" id="NBR_0001801701-mRNA-1"/>
    </source>
</evidence>
<keyword evidence="1" id="KW-0812">Transmembrane</keyword>
<keyword evidence="3" id="KW-1185">Reference proteome</keyword>
<gene>
    <name evidence="2" type="ORF">NBR_LOCUS18018</name>
</gene>
<keyword evidence="1" id="KW-1133">Transmembrane helix</keyword>
<proteinExistence type="predicted"/>
<dbReference type="EMBL" id="UYSL01023128">
    <property type="protein sequence ID" value="VDL81739.1"/>
    <property type="molecule type" value="Genomic_DNA"/>
</dbReference>
<feature type="transmembrane region" description="Helical" evidence="1">
    <location>
        <begin position="67"/>
        <end position="93"/>
    </location>
</feature>
<sequence length="144" mass="16493">MSSNAHLDPIVTLIAIASVFWVIGRFYAVYFLINHPTAVEIGIRAMVICAIPVNIIANLMRCLDARFLWWFTFPIYFVLQFLLIILEIIILLMTTLTKPSPALSFVTDIVFIGVVIAFLELVSFLIDRSIRLVERERATDKKEF</sequence>
<evidence type="ECO:0000313" key="3">
    <source>
        <dbReference type="Proteomes" id="UP000271162"/>
    </source>
</evidence>
<evidence type="ECO:0000313" key="2">
    <source>
        <dbReference type="EMBL" id="VDL81739.1"/>
    </source>
</evidence>
<accession>A0A0N4YLM2</accession>
<dbReference type="OrthoDB" id="5873581at2759"/>
<protein>
    <submittedName>
        <fullName evidence="4">DUF2975 domain-containing protein</fullName>
    </submittedName>
</protein>
<reference evidence="2 3" key="2">
    <citation type="submission" date="2018-11" db="EMBL/GenBank/DDBJ databases">
        <authorList>
            <consortium name="Pathogen Informatics"/>
        </authorList>
    </citation>
    <scope>NUCLEOTIDE SEQUENCE [LARGE SCALE GENOMIC DNA]</scope>
</reference>
<organism evidence="4">
    <name type="scientific">Nippostrongylus brasiliensis</name>
    <name type="common">Rat hookworm</name>
    <dbReference type="NCBI Taxonomy" id="27835"/>
    <lineage>
        <taxon>Eukaryota</taxon>
        <taxon>Metazoa</taxon>
        <taxon>Ecdysozoa</taxon>
        <taxon>Nematoda</taxon>
        <taxon>Chromadorea</taxon>
        <taxon>Rhabditida</taxon>
        <taxon>Rhabditina</taxon>
        <taxon>Rhabditomorpha</taxon>
        <taxon>Strongyloidea</taxon>
        <taxon>Heligmosomidae</taxon>
        <taxon>Nippostrongylus</taxon>
    </lineage>
</organism>
<dbReference type="WBParaSite" id="NBR_0001801701-mRNA-1">
    <property type="protein sequence ID" value="NBR_0001801701-mRNA-1"/>
    <property type="gene ID" value="NBR_0001801701"/>
</dbReference>
<feature type="transmembrane region" description="Helical" evidence="1">
    <location>
        <begin position="105"/>
        <end position="126"/>
    </location>
</feature>